<feature type="domain" description="ABC transporter" evidence="10">
    <location>
        <begin position="275"/>
        <end position="520"/>
    </location>
</feature>
<keyword evidence="3" id="KW-1003">Cell membrane</keyword>
<dbReference type="CDD" id="cd03215">
    <property type="entry name" value="ABC_Carb_Monos_II"/>
    <property type="match status" value="1"/>
</dbReference>
<dbReference type="Gene3D" id="3.40.50.300">
    <property type="entry name" value="P-loop containing nucleotide triphosphate hydrolases"/>
    <property type="match status" value="2"/>
</dbReference>
<organism evidence="11 12">
    <name type="scientific">Roseibium aggregatum</name>
    <dbReference type="NCBI Taxonomy" id="187304"/>
    <lineage>
        <taxon>Bacteria</taxon>
        <taxon>Pseudomonadati</taxon>
        <taxon>Pseudomonadota</taxon>
        <taxon>Alphaproteobacteria</taxon>
        <taxon>Hyphomicrobiales</taxon>
        <taxon>Stappiaceae</taxon>
        <taxon>Roseibium</taxon>
    </lineage>
</organism>
<dbReference type="Proteomes" id="UP000048926">
    <property type="component" value="Unassembled WGS sequence"/>
</dbReference>
<evidence type="ECO:0000256" key="6">
    <source>
        <dbReference type="ARBA" id="ARBA00022741"/>
    </source>
</evidence>
<dbReference type="CDD" id="cd03216">
    <property type="entry name" value="ABC_Carb_Monos_I"/>
    <property type="match status" value="1"/>
</dbReference>
<dbReference type="GO" id="GO:0016887">
    <property type="term" value="F:ATP hydrolysis activity"/>
    <property type="evidence" value="ECO:0007669"/>
    <property type="project" value="InterPro"/>
</dbReference>
<dbReference type="PROSITE" id="PS00211">
    <property type="entry name" value="ABC_TRANSPORTER_1"/>
    <property type="match status" value="1"/>
</dbReference>
<feature type="domain" description="ABC transporter" evidence="10">
    <location>
        <begin position="17"/>
        <end position="265"/>
    </location>
</feature>
<dbReference type="InterPro" id="IPR003593">
    <property type="entry name" value="AAA+_ATPase"/>
</dbReference>
<dbReference type="EC" id="3.6.3.17" evidence="11"/>
<keyword evidence="2" id="KW-0813">Transport</keyword>
<evidence type="ECO:0000256" key="3">
    <source>
        <dbReference type="ARBA" id="ARBA00022475"/>
    </source>
</evidence>
<keyword evidence="7 11" id="KW-0067">ATP-binding</keyword>
<evidence type="ECO:0000256" key="4">
    <source>
        <dbReference type="ARBA" id="ARBA00022597"/>
    </source>
</evidence>
<evidence type="ECO:0000256" key="5">
    <source>
        <dbReference type="ARBA" id="ARBA00022737"/>
    </source>
</evidence>
<dbReference type="GO" id="GO:0005524">
    <property type="term" value="F:ATP binding"/>
    <property type="evidence" value="ECO:0007669"/>
    <property type="project" value="UniProtKB-KW"/>
</dbReference>
<keyword evidence="12" id="KW-1185">Reference proteome</keyword>
<dbReference type="SUPFAM" id="SSF52540">
    <property type="entry name" value="P-loop containing nucleoside triphosphate hydrolases"/>
    <property type="match status" value="2"/>
</dbReference>
<reference evidence="12" key="1">
    <citation type="submission" date="2015-07" db="EMBL/GenBank/DDBJ databases">
        <authorList>
            <person name="Rodrigo-Torres Lidia"/>
            <person name="Arahal R.David."/>
        </authorList>
    </citation>
    <scope>NUCLEOTIDE SEQUENCE [LARGE SCALE GENOMIC DNA]</scope>
    <source>
        <strain evidence="12">CECT 4801</strain>
    </source>
</reference>
<dbReference type="SMART" id="SM00382">
    <property type="entry name" value="AAA"/>
    <property type="match status" value="1"/>
</dbReference>
<accession>A0A0M6YDD7</accession>
<dbReference type="PROSITE" id="PS50893">
    <property type="entry name" value="ABC_TRANSPORTER_2"/>
    <property type="match status" value="2"/>
</dbReference>
<keyword evidence="5" id="KW-0677">Repeat</keyword>
<keyword evidence="9" id="KW-0472">Membrane</keyword>
<dbReference type="InterPro" id="IPR017871">
    <property type="entry name" value="ABC_transporter-like_CS"/>
</dbReference>
<evidence type="ECO:0000256" key="1">
    <source>
        <dbReference type="ARBA" id="ARBA00005417"/>
    </source>
</evidence>
<dbReference type="InterPro" id="IPR003439">
    <property type="entry name" value="ABC_transporter-like_ATP-bd"/>
</dbReference>
<comment type="similarity">
    <text evidence="1">Belongs to the ABC transporter superfamily.</text>
</comment>
<evidence type="ECO:0000256" key="7">
    <source>
        <dbReference type="ARBA" id="ARBA00022840"/>
    </source>
</evidence>
<evidence type="ECO:0000313" key="11">
    <source>
        <dbReference type="EMBL" id="CTQ46830.1"/>
    </source>
</evidence>
<keyword evidence="6" id="KW-0547">Nucleotide-binding</keyword>
<gene>
    <name evidence="11" type="primary">xylG_3</name>
    <name evidence="11" type="ORF">LAL4801_05290</name>
</gene>
<protein>
    <submittedName>
        <fullName evidence="11">Xylose import ATP-binding protein XylG</fullName>
        <ecNumber evidence="11">3.6.3.17</ecNumber>
    </submittedName>
</protein>
<keyword evidence="4" id="KW-0762">Sugar transport</keyword>
<dbReference type="Pfam" id="PF00005">
    <property type="entry name" value="ABC_tran"/>
    <property type="match status" value="2"/>
</dbReference>
<proteinExistence type="inferred from homology"/>
<evidence type="ECO:0000256" key="2">
    <source>
        <dbReference type="ARBA" id="ARBA00022448"/>
    </source>
</evidence>
<dbReference type="InterPro" id="IPR027417">
    <property type="entry name" value="P-loop_NTPase"/>
</dbReference>
<dbReference type="InterPro" id="IPR050107">
    <property type="entry name" value="ABC_carbohydrate_import_ATPase"/>
</dbReference>
<sequence>MQPQPAQSQKTGTAPFLEIRNVRKSFGGVQALKDVSVTLHAGQIYHLMGENGCGKSTLIKIISGAQPATSGQIFIDGVQTEGEVAGDLGAIGALRAGIETVYQDLSLLPNLSVAENVALTGQLVEADGSLARRLKLGALYETAAKALEQVHLPTDRAFLTRRIDTLPLATRQLVAIARAIAAEARLVIMDEPTTSLTRQEVNYLLSVVRKLLDKGVTVLFVTHKLDEVKSLGGHAIIMRDGQKVAERDVTTTNKAEIGHLMTGREISEARYRTEPKIGDTLLQVEGLSQGRAFKNLSFTVRKGEILGVTGLLDSGRNELALALSGVVPAERGTIRLDGRSVALRSPAEAIREGVGYVPEDRLTEGLFLEKSIQDNVTLPVLNRLRNFFGMISQRKARKLSEDQITDLQVVAPDVTVPVQSLSGGNQQRVLIGRWLTIEPRLLVLHGPTVGVDVGSKDTIFRIIQRLADDGMAVVIISDDLPELLQNCDRILVMRQGGIVADYAAEEVDEDGIYQTMAAGPATEAPANTDEEAAQ</sequence>
<evidence type="ECO:0000256" key="8">
    <source>
        <dbReference type="ARBA" id="ARBA00022967"/>
    </source>
</evidence>
<name>A0A0M6YDD7_9HYPH</name>
<evidence type="ECO:0000259" key="10">
    <source>
        <dbReference type="PROSITE" id="PS50893"/>
    </source>
</evidence>
<evidence type="ECO:0000313" key="12">
    <source>
        <dbReference type="Proteomes" id="UP000048926"/>
    </source>
</evidence>
<keyword evidence="11" id="KW-0378">Hydrolase</keyword>
<dbReference type="PANTHER" id="PTHR43790">
    <property type="entry name" value="CARBOHYDRATE TRANSPORT ATP-BINDING PROTEIN MG119-RELATED"/>
    <property type="match status" value="1"/>
</dbReference>
<keyword evidence="8" id="KW-1278">Translocase</keyword>
<dbReference type="PANTHER" id="PTHR43790:SF1">
    <property type="entry name" value="XYLOSE IMPORT ATP-BINDING PROTEIN XYLG"/>
    <property type="match status" value="1"/>
</dbReference>
<dbReference type="EMBL" id="CXST01000004">
    <property type="protein sequence ID" value="CTQ46830.1"/>
    <property type="molecule type" value="Genomic_DNA"/>
</dbReference>
<dbReference type="AlphaFoldDB" id="A0A0M6YDD7"/>
<dbReference type="OrthoDB" id="9805029at2"/>
<evidence type="ECO:0000256" key="9">
    <source>
        <dbReference type="ARBA" id="ARBA00023136"/>
    </source>
</evidence>
<dbReference type="RefSeq" id="WP_055660919.1">
    <property type="nucleotide sequence ID" value="NZ_CXST01000004.1"/>
</dbReference>